<proteinExistence type="inferred from homology"/>
<evidence type="ECO:0000313" key="7">
    <source>
        <dbReference type="Proteomes" id="UP001150569"/>
    </source>
</evidence>
<keyword evidence="7" id="KW-1185">Reference proteome</keyword>
<dbReference type="GO" id="GO:0006508">
    <property type="term" value="P:proteolysis"/>
    <property type="evidence" value="ECO:0007669"/>
    <property type="project" value="UniProtKB-KW"/>
</dbReference>
<dbReference type="Gene3D" id="3.40.50.12660">
    <property type="match status" value="1"/>
</dbReference>
<evidence type="ECO:0000256" key="1">
    <source>
        <dbReference type="ARBA" id="ARBA00009005"/>
    </source>
</evidence>
<accession>A0A9W7ZQJ5</accession>
<keyword evidence="6" id="KW-0645">Protease</keyword>
<keyword evidence="3" id="KW-0378">Hydrolase</keyword>
<gene>
    <name evidence="6" type="primary">MCA1_6</name>
    <name evidence="6" type="ORF">IWQ60_011415</name>
</gene>
<dbReference type="GO" id="GO:0005737">
    <property type="term" value="C:cytoplasm"/>
    <property type="evidence" value="ECO:0007669"/>
    <property type="project" value="TreeGrafter"/>
</dbReference>
<keyword evidence="2" id="KW-0053">Apoptosis</keyword>
<dbReference type="AlphaFoldDB" id="A0A9W7ZQJ5"/>
<reference evidence="6" key="1">
    <citation type="submission" date="2022-07" db="EMBL/GenBank/DDBJ databases">
        <title>Phylogenomic reconstructions and comparative analyses of Kickxellomycotina fungi.</title>
        <authorList>
            <person name="Reynolds N.K."/>
            <person name="Stajich J.E."/>
            <person name="Barry K."/>
            <person name="Grigoriev I.V."/>
            <person name="Crous P."/>
            <person name="Smith M.E."/>
        </authorList>
    </citation>
    <scope>NUCLEOTIDE SEQUENCE</scope>
    <source>
        <strain evidence="6">RSA 861</strain>
    </source>
</reference>
<dbReference type="InterPro" id="IPR011600">
    <property type="entry name" value="Pept_C14_caspase"/>
</dbReference>
<evidence type="ECO:0000256" key="4">
    <source>
        <dbReference type="SAM" id="MobiDB-lite"/>
    </source>
</evidence>
<sequence length="445" mass="47883">MHPGQQYQQHYPPQPYPPNPPGGGYQPMPSDSSGGGYPPNVHSGGPGMPGFPTPDHGGPAMPGFHVPMPGPAPANDGGGFMPMPGDNSGGGYPPNPYFGGGGPPPAYPPATQYPPYGLTPGGGSLTSSSPQVNSLYQQAGQVQQSQLTGRRRALLIGINYIGQTSALKGCINDVHNIKSFLIDCFSFRECDMVILTDDSQDPRSIPTRANLTRAMHWLVSDARPNDSYFFHFSGHGSQVVDTSGDEIDGYDETILPVDYKTAGQITDDEMNDIMVRPLPQGCRLTAIFDSCHSGTALDLPFVYDQYGRLVQNQVAELATQSIMKAGMSYLSGDVLSASKSIFSGLKTAVTGSKIQERQKQLKSSMGDVIMFSGCEDSQTSADTYNYAVGNTGAMSHALISVLRSNHRQTYSQVLTNVRQFLKGKYRQTPQLSSGRLMDMNQVFTM</sequence>
<dbReference type="PANTHER" id="PTHR48104:SF30">
    <property type="entry name" value="METACASPASE-1"/>
    <property type="match status" value="1"/>
</dbReference>
<feature type="compositionally biased region" description="Low complexity" evidence="4">
    <location>
        <begin position="1"/>
        <end position="11"/>
    </location>
</feature>
<evidence type="ECO:0000259" key="5">
    <source>
        <dbReference type="Pfam" id="PF00656"/>
    </source>
</evidence>
<name>A0A9W7ZQJ5_9FUNG</name>
<comment type="caution">
    <text evidence="6">The sequence shown here is derived from an EMBL/GenBank/DDBJ whole genome shotgun (WGS) entry which is preliminary data.</text>
</comment>
<evidence type="ECO:0000256" key="2">
    <source>
        <dbReference type="ARBA" id="ARBA00022703"/>
    </source>
</evidence>
<dbReference type="EMBL" id="JANBPT010001284">
    <property type="protein sequence ID" value="KAJ1908992.1"/>
    <property type="molecule type" value="Genomic_DNA"/>
</dbReference>
<dbReference type="GO" id="GO:0004197">
    <property type="term" value="F:cysteine-type endopeptidase activity"/>
    <property type="evidence" value="ECO:0007669"/>
    <property type="project" value="InterPro"/>
</dbReference>
<dbReference type="SUPFAM" id="SSF52129">
    <property type="entry name" value="Caspase-like"/>
    <property type="match status" value="1"/>
</dbReference>
<evidence type="ECO:0000256" key="3">
    <source>
        <dbReference type="ARBA" id="ARBA00022807"/>
    </source>
</evidence>
<feature type="compositionally biased region" description="Pro residues" evidence="4">
    <location>
        <begin position="12"/>
        <end position="21"/>
    </location>
</feature>
<feature type="domain" description="Peptidase C14 caspase" evidence="5">
    <location>
        <begin position="150"/>
        <end position="436"/>
    </location>
</feature>
<dbReference type="PANTHER" id="PTHR48104">
    <property type="entry name" value="METACASPASE-4"/>
    <property type="match status" value="1"/>
</dbReference>
<dbReference type="InterPro" id="IPR029030">
    <property type="entry name" value="Caspase-like_dom_sf"/>
</dbReference>
<dbReference type="InterPro" id="IPR050452">
    <property type="entry name" value="Metacaspase"/>
</dbReference>
<dbReference type="Pfam" id="PF00656">
    <property type="entry name" value="Peptidase_C14"/>
    <property type="match status" value="1"/>
</dbReference>
<protein>
    <submittedName>
        <fullName evidence="6">Ca(2+)-dependent cysteine protease</fullName>
    </submittedName>
</protein>
<comment type="similarity">
    <text evidence="1">Belongs to the peptidase C14B family.</text>
</comment>
<dbReference type="GO" id="GO:0006915">
    <property type="term" value="P:apoptotic process"/>
    <property type="evidence" value="ECO:0007669"/>
    <property type="project" value="UniProtKB-KW"/>
</dbReference>
<feature type="region of interest" description="Disordered" evidence="4">
    <location>
        <begin position="1"/>
        <end position="92"/>
    </location>
</feature>
<dbReference type="Proteomes" id="UP001150569">
    <property type="component" value="Unassembled WGS sequence"/>
</dbReference>
<keyword evidence="3" id="KW-0788">Thiol protease</keyword>
<organism evidence="6 7">
    <name type="scientific">Tieghemiomyces parasiticus</name>
    <dbReference type="NCBI Taxonomy" id="78921"/>
    <lineage>
        <taxon>Eukaryota</taxon>
        <taxon>Fungi</taxon>
        <taxon>Fungi incertae sedis</taxon>
        <taxon>Zoopagomycota</taxon>
        <taxon>Kickxellomycotina</taxon>
        <taxon>Dimargaritomycetes</taxon>
        <taxon>Dimargaritales</taxon>
        <taxon>Dimargaritaceae</taxon>
        <taxon>Tieghemiomyces</taxon>
    </lineage>
</organism>
<evidence type="ECO:0000313" key="6">
    <source>
        <dbReference type="EMBL" id="KAJ1908992.1"/>
    </source>
</evidence>
<dbReference type="OrthoDB" id="3223806at2759"/>